<organism evidence="1 2">
    <name type="scientific">Calothrix parasitica NIES-267</name>
    <dbReference type="NCBI Taxonomy" id="1973488"/>
    <lineage>
        <taxon>Bacteria</taxon>
        <taxon>Bacillati</taxon>
        <taxon>Cyanobacteriota</taxon>
        <taxon>Cyanophyceae</taxon>
        <taxon>Nostocales</taxon>
        <taxon>Calotrichaceae</taxon>
        <taxon>Calothrix</taxon>
    </lineage>
</organism>
<name>A0A1Z4LIX7_9CYAN</name>
<dbReference type="Proteomes" id="UP000218418">
    <property type="component" value="Chromosome"/>
</dbReference>
<evidence type="ECO:0000313" key="2">
    <source>
        <dbReference type="Proteomes" id="UP000218418"/>
    </source>
</evidence>
<dbReference type="AlphaFoldDB" id="A0A1Z4LIX7"/>
<gene>
    <name evidence="1" type="ORF">NIES267_06720</name>
</gene>
<keyword evidence="2" id="KW-1185">Reference proteome</keyword>
<dbReference type="EMBL" id="AP018227">
    <property type="protein sequence ID" value="BAY81197.1"/>
    <property type="molecule type" value="Genomic_DNA"/>
</dbReference>
<protein>
    <submittedName>
        <fullName evidence="1">Uncharacterized protein</fullName>
    </submittedName>
</protein>
<proteinExistence type="predicted"/>
<evidence type="ECO:0000313" key="1">
    <source>
        <dbReference type="EMBL" id="BAY81197.1"/>
    </source>
</evidence>
<accession>A0A1Z4LIX7</accession>
<reference evidence="1 2" key="1">
    <citation type="submission" date="2017-06" db="EMBL/GenBank/DDBJ databases">
        <title>Genome sequencing of cyanobaciteial culture collection at National Institute for Environmental Studies (NIES).</title>
        <authorList>
            <person name="Hirose Y."/>
            <person name="Shimura Y."/>
            <person name="Fujisawa T."/>
            <person name="Nakamura Y."/>
            <person name="Kawachi M."/>
        </authorList>
    </citation>
    <scope>NUCLEOTIDE SEQUENCE [LARGE SCALE GENOMIC DNA]</scope>
    <source>
        <strain evidence="1 2">NIES-267</strain>
    </source>
</reference>
<sequence length="65" mass="7226">MNYLNRSNSNCRCCKHFTPLGQRGGTCRLLNNCLVKGRWKACSLSNPAFNVSIKENASSYALLNS</sequence>
<dbReference type="OrthoDB" id="515968at2"/>